<dbReference type="RefSeq" id="WP_014577260.1">
    <property type="nucleotide sequence ID" value="NZ_CP076686.1"/>
</dbReference>
<keyword evidence="2" id="KW-1185">Reference proteome</keyword>
<evidence type="ECO:0000313" key="2">
    <source>
        <dbReference type="Proteomes" id="UP000683442"/>
    </source>
</evidence>
<sequence>MKSQIKTLARIIFTLLASPLWLVYRGFSIIGNQDSVFQSVSQLLSLVPGKPGIYLRASFYSLACPDTSSEISIGFLTVLSHWDTTIERGVYVGPQCNIGKCFIGENTLLGSGVHVLSGSKQHEFNDPQRPIQEQGGTFTKIRIGRDCWLGNTSVVMSDIGDHSVVAAGAVVTRAIPPGCIVAGNPAKKVRSRFSEQPSGSQGENAN</sequence>
<organism evidence="1 2">
    <name type="scientific">Marinobacter adhaerens</name>
    <dbReference type="NCBI Taxonomy" id="1033846"/>
    <lineage>
        <taxon>Bacteria</taxon>
        <taxon>Pseudomonadati</taxon>
        <taxon>Pseudomonadota</taxon>
        <taxon>Gammaproteobacteria</taxon>
        <taxon>Pseudomonadales</taxon>
        <taxon>Marinobacteraceae</taxon>
        <taxon>Marinobacter</taxon>
    </lineage>
</organism>
<proteinExistence type="predicted"/>
<dbReference type="InterPro" id="IPR011004">
    <property type="entry name" value="Trimer_LpxA-like_sf"/>
</dbReference>
<dbReference type="Pfam" id="PF14602">
    <property type="entry name" value="Hexapep_2"/>
    <property type="match status" value="1"/>
</dbReference>
<dbReference type="PANTHER" id="PTHR23416">
    <property type="entry name" value="SIALIC ACID SYNTHASE-RELATED"/>
    <property type="match status" value="1"/>
</dbReference>
<dbReference type="GO" id="GO:0016746">
    <property type="term" value="F:acyltransferase activity"/>
    <property type="evidence" value="ECO:0007669"/>
    <property type="project" value="UniProtKB-KW"/>
</dbReference>
<evidence type="ECO:0000313" key="1">
    <source>
        <dbReference type="EMBL" id="QWV11731.1"/>
    </source>
</evidence>
<keyword evidence="1" id="KW-0808">Transferase</keyword>
<dbReference type="Gene3D" id="2.160.10.10">
    <property type="entry name" value="Hexapeptide repeat proteins"/>
    <property type="match status" value="1"/>
</dbReference>
<protein>
    <submittedName>
        <fullName evidence="1">Acyltransferase</fullName>
    </submittedName>
</protein>
<dbReference type="SUPFAM" id="SSF51161">
    <property type="entry name" value="Trimeric LpxA-like enzymes"/>
    <property type="match status" value="1"/>
</dbReference>
<reference evidence="1 2" key="1">
    <citation type="submission" date="2021-06" db="EMBL/GenBank/DDBJ databases">
        <title>Microbial metabolic specificity influences pelagic lipid remineralization.</title>
        <authorList>
            <person name="Behrendt L."/>
            <person name="Hunter J.E."/>
            <person name="Alcolombri U."/>
            <person name="Smriga S."/>
            <person name="Mincer T."/>
            <person name="Lowenstein D.P."/>
            <person name="Peaudecerf F.J."/>
            <person name="Fernandez V.I."/>
            <person name="Fredricks H."/>
            <person name="Almblad H."/>
            <person name="Harrison J.J."/>
            <person name="Stocker R."/>
            <person name="Van Mooy B.A.S."/>
        </authorList>
    </citation>
    <scope>NUCLEOTIDE SEQUENCE [LARGE SCALE GENOMIC DNA]</scope>
    <source>
        <strain evidence="1 2">HP15-B</strain>
    </source>
</reference>
<dbReference type="InterPro" id="IPR001451">
    <property type="entry name" value="Hexapep"/>
</dbReference>
<dbReference type="Proteomes" id="UP000683442">
    <property type="component" value="Chromosome"/>
</dbReference>
<dbReference type="EMBL" id="CP076686">
    <property type="protein sequence ID" value="QWV11731.1"/>
    <property type="molecule type" value="Genomic_DNA"/>
</dbReference>
<dbReference type="CDD" id="cd04647">
    <property type="entry name" value="LbH_MAT_like"/>
    <property type="match status" value="1"/>
</dbReference>
<gene>
    <name evidence="1" type="ORF">KQ249_13655</name>
</gene>
<name>A0ABX8IEG4_9GAMM</name>
<accession>A0ABX8IEG4</accession>
<dbReference type="GeneID" id="78560499"/>
<keyword evidence="1" id="KW-0012">Acyltransferase</keyword>
<dbReference type="InterPro" id="IPR051159">
    <property type="entry name" value="Hexapeptide_acetyltransf"/>
</dbReference>